<comment type="caution">
    <text evidence="3">The sequence shown here is derived from an EMBL/GenBank/DDBJ whole genome shotgun (WGS) entry which is preliminary data.</text>
</comment>
<dbReference type="InterPro" id="IPR020843">
    <property type="entry name" value="ER"/>
</dbReference>
<reference evidence="3 4" key="1">
    <citation type="journal article" date="2016" name="Nat. Commun.">
        <title>Thousands of microbial genomes shed light on interconnected biogeochemical processes in an aquifer system.</title>
        <authorList>
            <person name="Anantharaman K."/>
            <person name="Brown C.T."/>
            <person name="Hug L.A."/>
            <person name="Sharon I."/>
            <person name="Castelle C.J."/>
            <person name="Probst A.J."/>
            <person name="Thomas B.C."/>
            <person name="Singh A."/>
            <person name="Wilkins M.J."/>
            <person name="Karaoz U."/>
            <person name="Brodie E.L."/>
            <person name="Williams K.H."/>
            <person name="Hubbard S.S."/>
            <person name="Banfield J.F."/>
        </authorList>
    </citation>
    <scope>NUCLEOTIDE SEQUENCE [LARGE SCALE GENOMIC DNA]</scope>
</reference>
<evidence type="ECO:0000256" key="1">
    <source>
        <dbReference type="ARBA" id="ARBA00023002"/>
    </source>
</evidence>
<dbReference type="SUPFAM" id="SSF51735">
    <property type="entry name" value="NAD(P)-binding Rossmann-fold domains"/>
    <property type="match status" value="1"/>
</dbReference>
<accession>A0A1G2I271</accession>
<dbReference type="InterPro" id="IPR036291">
    <property type="entry name" value="NAD(P)-bd_dom_sf"/>
</dbReference>
<dbReference type="Gene3D" id="3.40.50.720">
    <property type="entry name" value="NAD(P)-binding Rossmann-like Domain"/>
    <property type="match status" value="1"/>
</dbReference>
<dbReference type="Gene3D" id="3.90.180.10">
    <property type="entry name" value="Medium-chain alcohol dehydrogenases, catalytic domain"/>
    <property type="match status" value="1"/>
</dbReference>
<dbReference type="EMBL" id="MHOT01000018">
    <property type="protein sequence ID" value="OGZ68769.1"/>
    <property type="molecule type" value="Genomic_DNA"/>
</dbReference>
<dbReference type="GO" id="GO:0008270">
    <property type="term" value="F:zinc ion binding"/>
    <property type="evidence" value="ECO:0007669"/>
    <property type="project" value="InterPro"/>
</dbReference>
<evidence type="ECO:0000313" key="4">
    <source>
        <dbReference type="Proteomes" id="UP000178820"/>
    </source>
</evidence>
<dbReference type="InterPro" id="IPR011032">
    <property type="entry name" value="GroES-like_sf"/>
</dbReference>
<dbReference type="Pfam" id="PF08240">
    <property type="entry name" value="ADH_N"/>
    <property type="match status" value="1"/>
</dbReference>
<proteinExistence type="predicted"/>
<dbReference type="InterPro" id="IPR013154">
    <property type="entry name" value="ADH-like_N"/>
</dbReference>
<dbReference type="InterPro" id="IPR002364">
    <property type="entry name" value="Quin_OxRdtase/zeta-crystal_CS"/>
</dbReference>
<dbReference type="CDD" id="cd05289">
    <property type="entry name" value="MDR_like_2"/>
    <property type="match status" value="1"/>
</dbReference>
<dbReference type="SUPFAM" id="SSF50129">
    <property type="entry name" value="GroES-like"/>
    <property type="match status" value="1"/>
</dbReference>
<dbReference type="AlphaFoldDB" id="A0A1G2I271"/>
<dbReference type="PROSITE" id="PS01162">
    <property type="entry name" value="QOR_ZETA_CRYSTAL"/>
    <property type="match status" value="1"/>
</dbReference>
<keyword evidence="1" id="KW-0560">Oxidoreductase</keyword>
<sequence>MKAIQINKHGNSDVLEMVDIEKPKPGPGQVLIEVHASCVNPIDIKIMEGAIPVKFPFTLGSDVSGVVVEIDEGVENINVGDKVYGSAIVLAGATGAFAEFTAVPAALVAPIPKNTSFNEAAAAVLTGASALQALAEHMNLQAGQRLLIHGGAGGIGTMAIQIAKKLGAYVATTAAEDEVDYAKNLGTDYVINYNTQSFEDMISGYDAVLDTVGQETYKKSFQVLKKGGMIVSMIEKPNEDLMKQYGVTAISQFTKVTTEHLMMLSKYIERGDVRVYIDRVFPLDNIKEAFLAKEQGRVKGKIVIQIK</sequence>
<dbReference type="GO" id="GO:0016491">
    <property type="term" value="F:oxidoreductase activity"/>
    <property type="evidence" value="ECO:0007669"/>
    <property type="project" value="UniProtKB-KW"/>
</dbReference>
<evidence type="ECO:0000259" key="2">
    <source>
        <dbReference type="SMART" id="SM00829"/>
    </source>
</evidence>
<dbReference type="PANTHER" id="PTHR11695:SF294">
    <property type="entry name" value="RETICULON-4-INTERACTING PROTEIN 1, MITOCHONDRIAL"/>
    <property type="match status" value="1"/>
</dbReference>
<dbReference type="Proteomes" id="UP000178820">
    <property type="component" value="Unassembled WGS sequence"/>
</dbReference>
<dbReference type="STRING" id="1802207.A3D44_02115"/>
<dbReference type="Pfam" id="PF13602">
    <property type="entry name" value="ADH_zinc_N_2"/>
    <property type="match status" value="1"/>
</dbReference>
<evidence type="ECO:0000313" key="3">
    <source>
        <dbReference type="EMBL" id="OGZ68769.1"/>
    </source>
</evidence>
<protein>
    <recommendedName>
        <fullName evidence="2">Enoyl reductase (ER) domain-containing protein</fullName>
    </recommendedName>
</protein>
<name>A0A1G2I271_9BACT</name>
<feature type="domain" description="Enoyl reductase (ER)" evidence="2">
    <location>
        <begin position="10"/>
        <end position="304"/>
    </location>
</feature>
<dbReference type="SMART" id="SM00829">
    <property type="entry name" value="PKS_ER"/>
    <property type="match status" value="1"/>
</dbReference>
<dbReference type="InterPro" id="IPR050700">
    <property type="entry name" value="YIM1/Zinc_Alcohol_DH_Fams"/>
</dbReference>
<dbReference type="PANTHER" id="PTHR11695">
    <property type="entry name" value="ALCOHOL DEHYDROGENASE RELATED"/>
    <property type="match status" value="1"/>
</dbReference>
<organism evidence="3 4">
    <name type="scientific">Candidatus Staskawiczbacteria bacterium RIFCSPHIGHO2_02_FULL_42_22</name>
    <dbReference type="NCBI Taxonomy" id="1802207"/>
    <lineage>
        <taxon>Bacteria</taxon>
        <taxon>Candidatus Staskawicziibacteriota</taxon>
    </lineage>
</organism>
<gene>
    <name evidence="3" type="ORF">A3D44_02115</name>
</gene>